<evidence type="ECO:0000256" key="3">
    <source>
        <dbReference type="ARBA" id="ARBA00022989"/>
    </source>
</evidence>
<gene>
    <name evidence="6" type="ORF">WJX72_005144</name>
</gene>
<feature type="transmembrane region" description="Helical" evidence="5">
    <location>
        <begin position="43"/>
        <end position="66"/>
    </location>
</feature>
<keyword evidence="3 5" id="KW-1133">Transmembrane helix</keyword>
<dbReference type="AlphaFoldDB" id="A0AAW1QQI0"/>
<evidence type="ECO:0000313" key="6">
    <source>
        <dbReference type="EMBL" id="KAK9823750.1"/>
    </source>
</evidence>
<keyword evidence="7" id="KW-1185">Reference proteome</keyword>
<comment type="caution">
    <text evidence="6">The sequence shown here is derived from an EMBL/GenBank/DDBJ whole genome shotgun (WGS) entry which is preliminary data.</text>
</comment>
<evidence type="ECO:0000256" key="4">
    <source>
        <dbReference type="ARBA" id="ARBA00023136"/>
    </source>
</evidence>
<keyword evidence="2 5" id="KW-0812">Transmembrane</keyword>
<feature type="transmembrane region" description="Helical" evidence="5">
    <location>
        <begin position="78"/>
        <end position="96"/>
    </location>
</feature>
<reference evidence="6 7" key="1">
    <citation type="journal article" date="2024" name="Nat. Commun.">
        <title>Phylogenomics reveals the evolutionary origins of lichenization in chlorophyte algae.</title>
        <authorList>
            <person name="Puginier C."/>
            <person name="Libourel C."/>
            <person name="Otte J."/>
            <person name="Skaloud P."/>
            <person name="Haon M."/>
            <person name="Grisel S."/>
            <person name="Petersen M."/>
            <person name="Berrin J.G."/>
            <person name="Delaux P.M."/>
            <person name="Dal Grande F."/>
            <person name="Keller J."/>
        </authorList>
    </citation>
    <scope>NUCLEOTIDE SEQUENCE [LARGE SCALE GENOMIC DNA]</scope>
    <source>
        <strain evidence="6 7">SAG 2043</strain>
    </source>
</reference>
<accession>A0AAW1QQI0</accession>
<organism evidence="6 7">
    <name type="scientific">[Myrmecia] bisecta</name>
    <dbReference type="NCBI Taxonomy" id="41462"/>
    <lineage>
        <taxon>Eukaryota</taxon>
        <taxon>Viridiplantae</taxon>
        <taxon>Chlorophyta</taxon>
        <taxon>core chlorophytes</taxon>
        <taxon>Trebouxiophyceae</taxon>
        <taxon>Trebouxiales</taxon>
        <taxon>Trebouxiaceae</taxon>
        <taxon>Myrmecia</taxon>
    </lineage>
</organism>
<feature type="transmembrane region" description="Helical" evidence="5">
    <location>
        <begin position="116"/>
        <end position="134"/>
    </location>
</feature>
<proteinExistence type="predicted"/>
<protein>
    <recommendedName>
        <fullName evidence="8">Sugar phosphate transporter domain-containing protein</fullName>
    </recommendedName>
</protein>
<evidence type="ECO:0000256" key="5">
    <source>
        <dbReference type="SAM" id="Phobius"/>
    </source>
</evidence>
<evidence type="ECO:0000256" key="2">
    <source>
        <dbReference type="ARBA" id="ARBA00022692"/>
    </source>
</evidence>
<dbReference type="GO" id="GO:0016020">
    <property type="term" value="C:membrane"/>
    <property type="evidence" value="ECO:0007669"/>
    <property type="project" value="UniProtKB-SubCell"/>
</dbReference>
<sequence>MISPALRGREGVQPFLYGLLNVLSASGIVFANKAVLSNFGFSFTYALTLIHTCTTVVGMLVFARLGLFEVKKMAKRDVAPLAAAYVAYIVFSNLNLKLNTTIIVLAGGCLFFGDQMPLKKLIGVSVALTGIIWYSQLKLGMARTPAKAATLPELLQAKDLLPELSADPKSPN</sequence>
<evidence type="ECO:0000313" key="7">
    <source>
        <dbReference type="Proteomes" id="UP001489004"/>
    </source>
</evidence>
<evidence type="ECO:0000256" key="1">
    <source>
        <dbReference type="ARBA" id="ARBA00004141"/>
    </source>
</evidence>
<dbReference type="Proteomes" id="UP001489004">
    <property type="component" value="Unassembled WGS sequence"/>
</dbReference>
<keyword evidence="4 5" id="KW-0472">Membrane</keyword>
<dbReference type="EMBL" id="JALJOR010000002">
    <property type="protein sequence ID" value="KAK9823750.1"/>
    <property type="molecule type" value="Genomic_DNA"/>
</dbReference>
<feature type="transmembrane region" description="Helical" evidence="5">
    <location>
        <begin position="12"/>
        <end position="31"/>
    </location>
</feature>
<comment type="subcellular location">
    <subcellularLocation>
        <location evidence="1">Membrane</location>
        <topology evidence="1">Multi-pass membrane protein</topology>
    </subcellularLocation>
</comment>
<evidence type="ECO:0008006" key="8">
    <source>
        <dbReference type="Google" id="ProtNLM"/>
    </source>
</evidence>
<dbReference type="PANTHER" id="PTHR11132">
    <property type="entry name" value="SOLUTE CARRIER FAMILY 35"/>
    <property type="match status" value="1"/>
</dbReference>
<name>A0AAW1QQI0_9CHLO</name>
<dbReference type="InterPro" id="IPR050186">
    <property type="entry name" value="TPT_transporter"/>
</dbReference>